<dbReference type="GO" id="GO:0005634">
    <property type="term" value="C:nucleus"/>
    <property type="evidence" value="ECO:0007669"/>
    <property type="project" value="UniProtKB-SubCell"/>
</dbReference>
<dbReference type="SUPFAM" id="SSF56399">
    <property type="entry name" value="ADP-ribosylation"/>
    <property type="match status" value="1"/>
</dbReference>
<evidence type="ECO:0008006" key="9">
    <source>
        <dbReference type="Google" id="ProtNLM"/>
    </source>
</evidence>
<evidence type="ECO:0000256" key="4">
    <source>
        <dbReference type="ARBA" id="ARBA00023242"/>
    </source>
</evidence>
<feature type="compositionally biased region" description="Low complexity" evidence="5">
    <location>
        <begin position="52"/>
        <end position="67"/>
    </location>
</feature>
<dbReference type="Pfam" id="PF12174">
    <property type="entry name" value="RST"/>
    <property type="match status" value="1"/>
</dbReference>
<evidence type="ECO:0000256" key="3">
    <source>
        <dbReference type="ARBA" id="ARBA00023016"/>
    </source>
</evidence>
<dbReference type="InterPro" id="IPR022003">
    <property type="entry name" value="RST"/>
</dbReference>
<evidence type="ECO:0000259" key="7">
    <source>
        <dbReference type="PROSITE" id="PS51879"/>
    </source>
</evidence>
<keyword evidence="3" id="KW-0346">Stress response</keyword>
<evidence type="ECO:0000256" key="2">
    <source>
        <dbReference type="ARBA" id="ARBA00022473"/>
    </source>
</evidence>
<dbReference type="InterPro" id="IPR044964">
    <property type="entry name" value="RCD1/SRO1-5"/>
</dbReference>
<dbReference type="PANTHER" id="PTHR32263:SF5">
    <property type="entry name" value="INACTIVE POLY [ADP-RIBOSE] POLYMERASE SRO1-RELATED"/>
    <property type="match status" value="1"/>
</dbReference>
<evidence type="ECO:0000256" key="1">
    <source>
        <dbReference type="ARBA" id="ARBA00004123"/>
    </source>
</evidence>
<comment type="subcellular location">
    <subcellularLocation>
        <location evidence="1">Nucleus</location>
    </subcellularLocation>
</comment>
<dbReference type="EMBL" id="GBRH01222476">
    <property type="protein sequence ID" value="JAD75419.1"/>
    <property type="molecule type" value="Transcribed_RNA"/>
</dbReference>
<reference evidence="8" key="1">
    <citation type="submission" date="2014-09" db="EMBL/GenBank/DDBJ databases">
        <authorList>
            <person name="Magalhaes I.L.F."/>
            <person name="Oliveira U."/>
            <person name="Santos F.R."/>
            <person name="Vidigal T.H.D.A."/>
            <person name="Brescovit A.D."/>
            <person name="Santos A.J."/>
        </authorList>
    </citation>
    <scope>NUCLEOTIDE SEQUENCE</scope>
    <source>
        <tissue evidence="8">Shoot tissue taken approximately 20 cm above the soil surface</tissue>
    </source>
</reference>
<keyword evidence="2" id="KW-0217">Developmental protein</keyword>
<dbReference type="AlphaFoldDB" id="A0A0A9CGG2"/>
<feature type="domain" description="RST" evidence="7">
    <location>
        <begin position="355"/>
        <end position="426"/>
    </location>
</feature>
<name>A0A0A9CGG2_ARUDO</name>
<keyword evidence="4" id="KW-0539">Nucleus</keyword>
<dbReference type="PROSITE" id="PS51059">
    <property type="entry name" value="PARP_CATALYTIC"/>
    <property type="match status" value="1"/>
</dbReference>
<dbReference type="Gene3D" id="3.90.228.10">
    <property type="match status" value="1"/>
</dbReference>
<protein>
    <recommendedName>
        <fullName evidence="9">PARP</fullName>
    </recommendedName>
</protein>
<reference evidence="8" key="2">
    <citation type="journal article" date="2015" name="Data Brief">
        <title>Shoot transcriptome of the giant reed, Arundo donax.</title>
        <authorList>
            <person name="Barrero R.A."/>
            <person name="Guerrero F.D."/>
            <person name="Moolhuijzen P."/>
            <person name="Goolsby J.A."/>
            <person name="Tidwell J."/>
            <person name="Bellgard S.E."/>
            <person name="Bellgard M.I."/>
        </authorList>
    </citation>
    <scope>NUCLEOTIDE SEQUENCE</scope>
    <source>
        <tissue evidence="8">Shoot tissue taken approximately 20 cm above the soil surface</tissue>
    </source>
</reference>
<sequence>MICLDYAMTINNPIGWVDDNGKSFFPDLSSGLYTSTSFQHEKGEADEHAGMSTSVAESSSSASVGEVASHDKKINNIAEDKLKAYNKFDETTGENKSGPSVCFNEFSYETMQATASKQNSGRRVDSAVQNLLLKGLGQPFKAKDIIGIYRTPLLDQQGQVRSSLFQREVEATKIRRGNANVRYAWLPCSRDAMEEMMMRGALEIANPQQGSMYGVGTHLAPANCSNSCYLDFHEDGIVRMMLCRVIMGNAEVVFPGSKQFQPTNESFDSGVDDLPKPKHYIIWDANVHKHIYAEYAVIIKVPPMANEYLVSKGSASNISEIISSGSPNSLAKGDNFQTLAPSAVQQSPIFGHASRAPSSPWMPFSMLFAAISTKVPRSDMDLVLKCYEEFKKRKISRADLVKQLRQIVGDKLLVSTVMRLQQKLPPMAATEVPRALGRISTTST</sequence>
<evidence type="ECO:0000256" key="5">
    <source>
        <dbReference type="SAM" id="MobiDB-lite"/>
    </source>
</evidence>
<proteinExistence type="predicted"/>
<accession>A0A0A9CGG2</accession>
<evidence type="ECO:0000313" key="8">
    <source>
        <dbReference type="EMBL" id="JAD75419.1"/>
    </source>
</evidence>
<feature type="region of interest" description="Disordered" evidence="5">
    <location>
        <begin position="40"/>
        <end position="68"/>
    </location>
</feature>
<evidence type="ECO:0000259" key="6">
    <source>
        <dbReference type="PROSITE" id="PS51059"/>
    </source>
</evidence>
<feature type="compositionally biased region" description="Basic and acidic residues" evidence="5">
    <location>
        <begin position="40"/>
        <end position="49"/>
    </location>
</feature>
<dbReference type="PANTHER" id="PTHR32263">
    <property type="entry name" value="INACTIVE POLY [ADP-RIBOSE] POLYMERASE SRO4-RELATED"/>
    <property type="match status" value="1"/>
</dbReference>
<dbReference type="InterPro" id="IPR012317">
    <property type="entry name" value="Poly(ADP-ribose)pol_cat_dom"/>
</dbReference>
<organism evidence="8">
    <name type="scientific">Arundo donax</name>
    <name type="common">Giant reed</name>
    <name type="synonym">Donax arundinaceus</name>
    <dbReference type="NCBI Taxonomy" id="35708"/>
    <lineage>
        <taxon>Eukaryota</taxon>
        <taxon>Viridiplantae</taxon>
        <taxon>Streptophyta</taxon>
        <taxon>Embryophyta</taxon>
        <taxon>Tracheophyta</taxon>
        <taxon>Spermatophyta</taxon>
        <taxon>Magnoliopsida</taxon>
        <taxon>Liliopsida</taxon>
        <taxon>Poales</taxon>
        <taxon>Poaceae</taxon>
        <taxon>PACMAD clade</taxon>
        <taxon>Arundinoideae</taxon>
        <taxon>Arundineae</taxon>
        <taxon>Arundo</taxon>
    </lineage>
</organism>
<dbReference type="PROSITE" id="PS51879">
    <property type="entry name" value="RST"/>
    <property type="match status" value="1"/>
</dbReference>
<feature type="domain" description="PARP catalytic" evidence="6">
    <location>
        <begin position="109"/>
        <end position="320"/>
    </location>
</feature>
<dbReference type="GO" id="GO:0003950">
    <property type="term" value="F:NAD+ poly-ADP-ribosyltransferase activity"/>
    <property type="evidence" value="ECO:0007669"/>
    <property type="project" value="InterPro"/>
</dbReference>